<dbReference type="OrthoDB" id="1684633at2"/>
<feature type="modified residue" description="4-aspartylphosphate" evidence="4">
    <location>
        <position position="54"/>
    </location>
</feature>
<keyword evidence="7" id="KW-1185">Reference proteome</keyword>
<dbReference type="RefSeq" id="WP_160196845.1">
    <property type="nucleotide sequence ID" value="NZ_QXXA01000006.1"/>
</dbReference>
<dbReference type="InterPro" id="IPR050595">
    <property type="entry name" value="Bact_response_regulator"/>
</dbReference>
<evidence type="ECO:0000256" key="2">
    <source>
        <dbReference type="ARBA" id="ARBA00022553"/>
    </source>
</evidence>
<dbReference type="GO" id="GO:0000160">
    <property type="term" value="P:phosphorelay signal transduction system"/>
    <property type="evidence" value="ECO:0007669"/>
    <property type="project" value="InterPro"/>
</dbReference>
<feature type="domain" description="Response regulatory" evidence="5">
    <location>
        <begin position="3"/>
        <end position="119"/>
    </location>
</feature>
<evidence type="ECO:0000256" key="1">
    <source>
        <dbReference type="ARBA" id="ARBA00018672"/>
    </source>
</evidence>
<name>A0A845QYW2_9CLOT</name>
<organism evidence="6 7">
    <name type="scientific">Senegalia massiliensis</name>
    <dbReference type="NCBI Taxonomy" id="1720316"/>
    <lineage>
        <taxon>Bacteria</taxon>
        <taxon>Bacillati</taxon>
        <taxon>Bacillota</taxon>
        <taxon>Clostridia</taxon>
        <taxon>Eubacteriales</taxon>
        <taxon>Clostridiaceae</taxon>
        <taxon>Senegalia</taxon>
    </lineage>
</organism>
<dbReference type="Gene3D" id="3.40.50.2300">
    <property type="match status" value="1"/>
</dbReference>
<dbReference type="AlphaFoldDB" id="A0A845QYW2"/>
<accession>A0A845QYW2</accession>
<dbReference type="PANTHER" id="PTHR44591:SF3">
    <property type="entry name" value="RESPONSE REGULATORY DOMAIN-CONTAINING PROTEIN"/>
    <property type="match status" value="1"/>
</dbReference>
<dbReference type="InterPro" id="IPR001789">
    <property type="entry name" value="Sig_transdc_resp-reg_receiver"/>
</dbReference>
<evidence type="ECO:0000313" key="7">
    <source>
        <dbReference type="Proteomes" id="UP000467132"/>
    </source>
</evidence>
<dbReference type="Pfam" id="PF08664">
    <property type="entry name" value="YcbB"/>
    <property type="match status" value="1"/>
</dbReference>
<comment type="caution">
    <text evidence="6">The sequence shown here is derived from an EMBL/GenBank/DDBJ whole genome shotgun (WGS) entry which is preliminary data.</text>
</comment>
<proteinExistence type="predicted"/>
<dbReference type="Pfam" id="PF00072">
    <property type="entry name" value="Response_reg"/>
    <property type="match status" value="1"/>
</dbReference>
<dbReference type="PANTHER" id="PTHR44591">
    <property type="entry name" value="STRESS RESPONSE REGULATOR PROTEIN 1"/>
    <property type="match status" value="1"/>
</dbReference>
<evidence type="ECO:0000256" key="3">
    <source>
        <dbReference type="ARBA" id="ARBA00024867"/>
    </source>
</evidence>
<evidence type="ECO:0000259" key="5">
    <source>
        <dbReference type="PROSITE" id="PS50110"/>
    </source>
</evidence>
<dbReference type="Proteomes" id="UP000467132">
    <property type="component" value="Unassembled WGS sequence"/>
</dbReference>
<dbReference type="InterPro" id="IPR011006">
    <property type="entry name" value="CheY-like_superfamily"/>
</dbReference>
<dbReference type="InterPro" id="IPR013972">
    <property type="entry name" value="YcbB"/>
</dbReference>
<sequence length="281" mass="32397">MLKLYVVDDDIAIIKSLENIIEDNNLANVVGFSTSSDIAIEEIKKYRPDIVMVDLLMPNIDGIQLVDRIKKLNLEMKFIMVSQVNSKDMISEAYNKGVDFFITKPLNIVEIKKVMDNIIESINMKRTLKNIKNAFMNNENSDELKEQNYDELSGIRNILNKLGIMGEKGAEDIINICSFLIEKDESIFDFKIKEICEKISENSSASEQRIRRAINKALSNLAHLGIEDYMNETFTNYNNSLFNFEDVKSEMDYIRGKRDTGGRISIRKFIDSLMTEIEFRN</sequence>
<dbReference type="PROSITE" id="PS50110">
    <property type="entry name" value="RESPONSE_REGULATORY"/>
    <property type="match status" value="1"/>
</dbReference>
<gene>
    <name evidence="6" type="ORF">D3Z33_05725</name>
</gene>
<dbReference type="EMBL" id="QXXA01000006">
    <property type="protein sequence ID" value="NBI06358.1"/>
    <property type="molecule type" value="Genomic_DNA"/>
</dbReference>
<keyword evidence="2 4" id="KW-0597">Phosphoprotein</keyword>
<dbReference type="SUPFAM" id="SSF52172">
    <property type="entry name" value="CheY-like"/>
    <property type="match status" value="1"/>
</dbReference>
<protein>
    <recommendedName>
        <fullName evidence="1">Stage 0 sporulation protein A homolog</fullName>
    </recommendedName>
</protein>
<evidence type="ECO:0000256" key="4">
    <source>
        <dbReference type="PROSITE-ProRule" id="PRU00169"/>
    </source>
</evidence>
<evidence type="ECO:0000313" key="6">
    <source>
        <dbReference type="EMBL" id="NBI06358.1"/>
    </source>
</evidence>
<reference evidence="6 7" key="1">
    <citation type="submission" date="2018-08" db="EMBL/GenBank/DDBJ databases">
        <title>Murine metabolic-syndrome-specific gut microbial biobank.</title>
        <authorList>
            <person name="Liu C."/>
        </authorList>
    </citation>
    <scope>NUCLEOTIDE SEQUENCE [LARGE SCALE GENOMIC DNA]</scope>
    <source>
        <strain evidence="6 7">583</strain>
    </source>
</reference>
<dbReference type="SMART" id="SM00448">
    <property type="entry name" value="REC"/>
    <property type="match status" value="1"/>
</dbReference>
<comment type="function">
    <text evidence="3">May play the central regulatory role in sporulation. It may be an element of the effector pathway responsible for the activation of sporulation genes in response to nutritional stress. Spo0A may act in concert with spo0H (a sigma factor) to control the expression of some genes that are critical to the sporulation process.</text>
</comment>